<reference evidence="1 2" key="1">
    <citation type="journal article" date="2015" name="Genome Announc.">
        <title>Complete Genome Sequence of the Novel Leech Symbiont Mucinivorans hirudinis M3T.</title>
        <authorList>
            <person name="Nelson M.C."/>
            <person name="Bomar L."/>
            <person name="Graf J."/>
        </authorList>
    </citation>
    <scope>NUCLEOTIDE SEQUENCE [LARGE SCALE GENOMIC DNA]</scope>
    <source>
        <strain evidence="2">M3</strain>
    </source>
</reference>
<protein>
    <submittedName>
        <fullName evidence="1">Uncharacterized protein</fullName>
    </submittedName>
</protein>
<dbReference type="Proteomes" id="UP000027616">
    <property type="component" value="Chromosome I"/>
</dbReference>
<gene>
    <name evidence="1" type="ORF">BN938_1500</name>
</gene>
<dbReference type="AlphaFoldDB" id="A0A060R879"/>
<sequence>MVSIEGILGSINFLVLFWGKLFDPQATTKNNKPVSRCFILLYKGEF</sequence>
<dbReference type="EMBL" id="HG934468">
    <property type="protein sequence ID" value="CDN31587.1"/>
    <property type="molecule type" value="Genomic_DNA"/>
</dbReference>
<evidence type="ECO:0000313" key="2">
    <source>
        <dbReference type="Proteomes" id="UP000027616"/>
    </source>
</evidence>
<dbReference type="HOGENOM" id="CLU_3185969_0_0_10"/>
<keyword evidence="2" id="KW-1185">Reference proteome</keyword>
<name>A0A060R879_9BACT</name>
<dbReference type="KEGG" id="rbc:BN938_1500"/>
<organism evidence="1 2">
    <name type="scientific">Mucinivorans hirudinis</name>
    <dbReference type="NCBI Taxonomy" id="1433126"/>
    <lineage>
        <taxon>Bacteria</taxon>
        <taxon>Pseudomonadati</taxon>
        <taxon>Bacteroidota</taxon>
        <taxon>Bacteroidia</taxon>
        <taxon>Bacteroidales</taxon>
        <taxon>Rikenellaceae</taxon>
        <taxon>Mucinivorans</taxon>
    </lineage>
</organism>
<evidence type="ECO:0000313" key="1">
    <source>
        <dbReference type="EMBL" id="CDN31587.1"/>
    </source>
</evidence>
<proteinExistence type="predicted"/>
<accession>A0A060R879</accession>